<evidence type="ECO:0000259" key="9">
    <source>
        <dbReference type="Pfam" id="PF00291"/>
    </source>
</evidence>
<dbReference type="RefSeq" id="XP_004256245.1">
    <property type="nucleotide sequence ID" value="XM_004256197.1"/>
</dbReference>
<sequence>MAEIGENITISAPRKRVYNNILETIGGTPLVKLNGVTDHSKIQPGTTVLVKLEFFNPMSSVKDRIALNIVYQALKDGRLKEGMEILEATSGNTGIGLCQVGAAYGFKVNIVMPSTMSVERQQIMKAFGANLILTEGKLGMPGAIAHSENMVKENPGKYFVADQFNNPDNTKAHAFTAQEIWEDTDGKVDIFISAVGTSGTLIGVGENLKQKKNVKVIAVEPEESAVLEGKPKGPHGIQGIGAGFVPTIYKKDIVDEIIPIKTQDAWKTSRLVVKYDGIMVGMSSGAAILAGLREATKVENKGKTIVVIVPSCGERYLSTDLYKTVDQGTKKEVLDTLLN</sequence>
<dbReference type="Gene3D" id="3.40.50.1100">
    <property type="match status" value="2"/>
</dbReference>
<evidence type="ECO:0000256" key="1">
    <source>
        <dbReference type="ARBA" id="ARBA00001933"/>
    </source>
</evidence>
<dbReference type="InterPro" id="IPR005859">
    <property type="entry name" value="CysK"/>
</dbReference>
<feature type="modified residue" description="N6-(pyridoxal phosphate)lysine" evidence="8">
    <location>
        <position position="62"/>
    </location>
</feature>
<dbReference type="VEuPathDB" id="AmoebaDB:EIN_391090"/>
<feature type="binding site" evidence="7">
    <location>
        <position position="92"/>
    </location>
    <ligand>
        <name>pyridoxal 5'-phosphate</name>
        <dbReference type="ChEBI" id="CHEBI:597326"/>
    </ligand>
</feature>
<dbReference type="Proteomes" id="UP000014680">
    <property type="component" value="Unassembled WGS sequence"/>
</dbReference>
<gene>
    <name evidence="10" type="ORF">EIN_391090</name>
</gene>
<dbReference type="SUPFAM" id="SSF53686">
    <property type="entry name" value="Tryptophan synthase beta subunit-like PLP-dependent enzymes"/>
    <property type="match status" value="1"/>
</dbReference>
<dbReference type="InterPro" id="IPR001926">
    <property type="entry name" value="TrpB-like_PALP"/>
</dbReference>
<evidence type="ECO:0000256" key="6">
    <source>
        <dbReference type="ARBA" id="ARBA00023192"/>
    </source>
</evidence>
<keyword evidence="4 10" id="KW-0808">Transferase</keyword>
<dbReference type="Pfam" id="PF00291">
    <property type="entry name" value="PALP"/>
    <property type="match status" value="1"/>
</dbReference>
<dbReference type="NCBIfam" id="TIGR01136">
    <property type="entry name" value="cysKM"/>
    <property type="match status" value="1"/>
</dbReference>
<proteinExistence type="inferred from homology"/>
<dbReference type="GO" id="GO:0006535">
    <property type="term" value="P:cysteine biosynthetic process from serine"/>
    <property type="evidence" value="ECO:0007669"/>
    <property type="project" value="InterPro"/>
</dbReference>
<feature type="binding site" evidence="7">
    <location>
        <begin position="196"/>
        <end position="200"/>
    </location>
    <ligand>
        <name>pyridoxal 5'-phosphate</name>
        <dbReference type="ChEBI" id="CHEBI:597326"/>
    </ligand>
</feature>
<dbReference type="FunFam" id="3.40.50.1100:FF:000006">
    <property type="entry name" value="Cysteine synthase"/>
    <property type="match status" value="1"/>
</dbReference>
<dbReference type="PANTHER" id="PTHR10314">
    <property type="entry name" value="CYSTATHIONINE BETA-SYNTHASE"/>
    <property type="match status" value="1"/>
</dbReference>
<dbReference type="InterPro" id="IPR050214">
    <property type="entry name" value="Cys_Synth/Cystath_Beta-Synth"/>
</dbReference>
<evidence type="ECO:0000256" key="4">
    <source>
        <dbReference type="ARBA" id="ARBA00022679"/>
    </source>
</evidence>
<reference evidence="10 11" key="1">
    <citation type="submission" date="2012-10" db="EMBL/GenBank/DDBJ databases">
        <authorList>
            <person name="Zafar N."/>
            <person name="Inman J."/>
            <person name="Hall N."/>
            <person name="Lorenzi H."/>
            <person name="Caler E."/>
        </authorList>
    </citation>
    <scope>NUCLEOTIDE SEQUENCE [LARGE SCALE GENOMIC DNA]</scope>
    <source>
        <strain evidence="10 11">IP1</strain>
    </source>
</reference>
<keyword evidence="3" id="KW-0028">Amino-acid biosynthesis</keyword>
<feature type="binding site" evidence="7">
    <location>
        <position position="283"/>
    </location>
    <ligand>
        <name>pyridoxal 5'-phosphate</name>
        <dbReference type="ChEBI" id="CHEBI:597326"/>
    </ligand>
</feature>
<accession>A0A0A1U5A4</accession>
<dbReference type="InterPro" id="IPR036052">
    <property type="entry name" value="TrpB-like_PALP_sf"/>
</dbReference>
<evidence type="ECO:0000256" key="7">
    <source>
        <dbReference type="PIRSR" id="PIRSR605856-50"/>
    </source>
</evidence>
<comment type="similarity">
    <text evidence="2">Belongs to the cysteine synthase/cystathionine beta-synthase family.</text>
</comment>
<dbReference type="EC" id="2.5.1.47" evidence="10"/>
<dbReference type="NCBIfam" id="TIGR01139">
    <property type="entry name" value="cysK"/>
    <property type="match status" value="1"/>
</dbReference>
<dbReference type="GeneID" id="14888396"/>
<dbReference type="OrthoDB" id="728at2759"/>
<dbReference type="EMBL" id="KB206629">
    <property type="protein sequence ID" value="ELP89474.1"/>
    <property type="molecule type" value="Genomic_DNA"/>
</dbReference>
<keyword evidence="11" id="KW-1185">Reference proteome</keyword>
<keyword evidence="6" id="KW-0198">Cysteine biosynthesis</keyword>
<evidence type="ECO:0000256" key="2">
    <source>
        <dbReference type="ARBA" id="ARBA00007103"/>
    </source>
</evidence>
<evidence type="ECO:0000313" key="11">
    <source>
        <dbReference type="Proteomes" id="UP000014680"/>
    </source>
</evidence>
<dbReference type="KEGG" id="eiv:EIN_391090"/>
<organism evidence="10 11">
    <name type="scientific">Entamoeba invadens IP1</name>
    <dbReference type="NCBI Taxonomy" id="370355"/>
    <lineage>
        <taxon>Eukaryota</taxon>
        <taxon>Amoebozoa</taxon>
        <taxon>Evosea</taxon>
        <taxon>Archamoebae</taxon>
        <taxon>Mastigamoebida</taxon>
        <taxon>Entamoebidae</taxon>
        <taxon>Entamoeba</taxon>
    </lineage>
</organism>
<dbReference type="CDD" id="cd01561">
    <property type="entry name" value="CBS_like"/>
    <property type="match status" value="1"/>
</dbReference>
<evidence type="ECO:0000313" key="10">
    <source>
        <dbReference type="EMBL" id="ELP89474.1"/>
    </source>
</evidence>
<dbReference type="OMA" id="VVTVFWD"/>
<evidence type="ECO:0000256" key="5">
    <source>
        <dbReference type="ARBA" id="ARBA00022898"/>
    </source>
</evidence>
<feature type="domain" description="Tryptophan synthase beta chain-like PALP" evidence="9">
    <location>
        <begin position="22"/>
        <end position="310"/>
    </location>
</feature>
<comment type="cofactor">
    <cofactor evidence="1 7">
        <name>pyridoxal 5'-phosphate</name>
        <dbReference type="ChEBI" id="CHEBI:597326"/>
    </cofactor>
</comment>
<dbReference type="GO" id="GO:0004124">
    <property type="term" value="F:cysteine synthase activity"/>
    <property type="evidence" value="ECO:0007669"/>
    <property type="project" value="UniProtKB-EC"/>
</dbReference>
<dbReference type="AlphaFoldDB" id="A0A0A1U5A4"/>
<protein>
    <submittedName>
        <fullName evidence="10">Cysteine synthase A, putative</fullName>
        <ecNumber evidence="10">2.5.1.47</ecNumber>
    </submittedName>
</protein>
<name>A0A0A1U5A4_ENTIV</name>
<evidence type="ECO:0000256" key="3">
    <source>
        <dbReference type="ARBA" id="ARBA00022605"/>
    </source>
</evidence>
<evidence type="ECO:0000256" key="8">
    <source>
        <dbReference type="PIRSR" id="PIRSR605856-51"/>
    </source>
</evidence>
<keyword evidence="5 7" id="KW-0663">Pyridoxal phosphate</keyword>
<dbReference type="InterPro" id="IPR005856">
    <property type="entry name" value="Cys_synth"/>
</dbReference>